<dbReference type="EMBL" id="UINC01138249">
    <property type="protein sequence ID" value="SVD24075.1"/>
    <property type="molecule type" value="Genomic_DNA"/>
</dbReference>
<gene>
    <name evidence="1" type="ORF">METZ01_LOCUS376929</name>
</gene>
<protein>
    <submittedName>
        <fullName evidence="1">Uncharacterized protein</fullName>
    </submittedName>
</protein>
<sequence length="179" mass="19675">MPLSRSITFSLDLDGYPAPCGVGNNRVGPGGLLDLLEEQLGLTSSDSSSLNRVLAMEVVLKTFSDRFFSETFETDPLATARLLLRLRDELVMGGWSATGQVNGHPRLATMAEVERIFLDKQGRTLGIADRIRRLIGTLNDVQPDLAVDCLESRDDLPLLWVKLMDSLKARFIDGSGEEP</sequence>
<name>A0A382TQP2_9ZZZZ</name>
<organism evidence="1">
    <name type="scientific">marine metagenome</name>
    <dbReference type="NCBI Taxonomy" id="408172"/>
    <lineage>
        <taxon>unclassified sequences</taxon>
        <taxon>metagenomes</taxon>
        <taxon>ecological metagenomes</taxon>
    </lineage>
</organism>
<evidence type="ECO:0000313" key="1">
    <source>
        <dbReference type="EMBL" id="SVD24075.1"/>
    </source>
</evidence>
<proteinExistence type="predicted"/>
<reference evidence="1" key="1">
    <citation type="submission" date="2018-05" db="EMBL/GenBank/DDBJ databases">
        <authorList>
            <person name="Lanie J.A."/>
            <person name="Ng W.-L."/>
            <person name="Kazmierczak K.M."/>
            <person name="Andrzejewski T.M."/>
            <person name="Davidsen T.M."/>
            <person name="Wayne K.J."/>
            <person name="Tettelin H."/>
            <person name="Glass J.I."/>
            <person name="Rusch D."/>
            <person name="Podicherti R."/>
            <person name="Tsui H.-C.T."/>
            <person name="Winkler M.E."/>
        </authorList>
    </citation>
    <scope>NUCLEOTIDE SEQUENCE</scope>
</reference>
<accession>A0A382TQP2</accession>
<dbReference type="AlphaFoldDB" id="A0A382TQP2"/>
<feature type="non-terminal residue" evidence="1">
    <location>
        <position position="179"/>
    </location>
</feature>